<dbReference type="InterPro" id="IPR004036">
    <property type="entry name" value="Endonuclease-III-like_CS2"/>
</dbReference>
<dbReference type="GO" id="GO:0005739">
    <property type="term" value="C:mitochondrion"/>
    <property type="evidence" value="ECO:0007669"/>
    <property type="project" value="UniProtKB-SubCell"/>
</dbReference>
<feature type="compositionally biased region" description="Basic and acidic residues" evidence="13">
    <location>
        <begin position="715"/>
        <end position="725"/>
    </location>
</feature>
<dbReference type="PROSITE" id="PS50106">
    <property type="entry name" value="PDZ"/>
    <property type="match status" value="2"/>
</dbReference>
<evidence type="ECO:0000256" key="1">
    <source>
        <dbReference type="ARBA" id="ARBA00008343"/>
    </source>
</evidence>
<evidence type="ECO:0000256" key="9">
    <source>
        <dbReference type="ARBA" id="ARBA00023239"/>
    </source>
</evidence>
<name>A0AAV9R282_9TELE</name>
<feature type="region of interest" description="Disordered" evidence="13">
    <location>
        <begin position="80"/>
        <end position="103"/>
    </location>
</feature>
<comment type="function">
    <text evidence="12">Bifunctional DNA N-glycosylase with associated apurinic/apyrimidinic (AP) lyase function that catalyzes the first step in base excision repair (BER), the primary repair pathway for the repair of oxidative DNA damage. The DNA N-glycosylase activity releases the damaged DNA base from DNA by cleaving the N-glycosidic bond, leaving an AP site. The AP lyase activity cleaves the phosphodiester bond 3' to the AP site by a beta-elimination. Primarily recognizes and repairs oxidative base damage of pyrimidines.</text>
</comment>
<dbReference type="GO" id="GO:0000703">
    <property type="term" value="F:oxidized pyrimidine nucleobase lesion DNA N-glycosylase activity"/>
    <property type="evidence" value="ECO:0007669"/>
    <property type="project" value="UniProtKB-UniRule"/>
</dbReference>
<dbReference type="FunFam" id="1.10.340.30:FF:000005">
    <property type="entry name" value="Endonuclease III-like protein 1"/>
    <property type="match status" value="1"/>
</dbReference>
<keyword evidence="6" id="KW-0408">Iron</keyword>
<proteinExistence type="inferred from homology"/>
<dbReference type="GO" id="GO:0003677">
    <property type="term" value="F:DNA binding"/>
    <property type="evidence" value="ECO:0007669"/>
    <property type="project" value="UniProtKB-UniRule"/>
</dbReference>
<dbReference type="Pfam" id="PF00730">
    <property type="entry name" value="HhH-GPD"/>
    <property type="match status" value="1"/>
</dbReference>
<dbReference type="InterPro" id="IPR023170">
    <property type="entry name" value="HhH_base_excis_C"/>
</dbReference>
<dbReference type="InterPro" id="IPR015098">
    <property type="entry name" value="EBP50_C"/>
</dbReference>
<sequence>MSSPYFMQSSSVLTRKSSHGAGRVPAASLSFKLTSRQKDEDTVPAVKLKVEAEEATVSELEPSLTSSSTDGCHERLLQTTVQPQTEASSQHPHGRRRRQVKVEYDRDDAVSQIKMEHWEPPCWMKQLGFIREMRSGRDAPVDNLGAEKCYDTQAPAHVRRFQVLVSLMLSSQTKDQVTGAAMQRLRVHGCTAENIVATDDKKLGELIYPVGFWRNKVKYLKQTSAMLMTEFGGDIPNSVEGLVRLPGVGPKMAHLAMDIAWDQVSGIGVDTHVHRISNRLGWLKKPTKNPEDTRKALEEWLPRELWSEINWLLVGFGQQTTAGQCGYGFHLKGEKKKRGQFIRTVESGSPADLAGLRPGDRLVEVNGENVEKETHHQVVKRICEVPHRTRLLVVDKETDDYLHSQGLACTEDQAIEMGTLSPRPSPRPTPSASPIPRGNSPLSLKSNLRHFYRYSPVDPPTYITTQDKDKRASMASSSATDTEVGHSPEPTVELLPRLCRLVKGENGYCFNLQNDKKKGGQFVRSVDHDSPAERAGLRAGDRLVEVNGVNTKGLRHSEVVALIRSRGDEVCLLVVDQETDELFHRLGITPTTAHIKEVYVDGGRAESTPPTPSPTTELPATDAPVISVTLTDPDIMNTSPKSRANGSSASHSSRSSTTQSEISSSDMSFQVPDDDDRRVSDPFMESGLHLSPTAAEARQRVLATHNKKRAPPMDWSRKQELFSNF</sequence>
<feature type="region of interest" description="Disordered" evidence="13">
    <location>
        <begin position="1"/>
        <end position="25"/>
    </location>
</feature>
<dbReference type="Gene3D" id="1.10.1670.10">
    <property type="entry name" value="Helix-hairpin-Helix base-excision DNA repair enzymes (C-terminal)"/>
    <property type="match status" value="1"/>
</dbReference>
<comment type="similarity">
    <text evidence="1 12">Belongs to the Nth/MutY family.</text>
</comment>
<feature type="region of interest" description="Disordered" evidence="13">
    <location>
        <begin position="602"/>
        <end position="725"/>
    </location>
</feature>
<dbReference type="InterPro" id="IPR000445">
    <property type="entry name" value="HhH_motif"/>
</dbReference>
<dbReference type="Gene3D" id="2.30.42.10">
    <property type="match status" value="2"/>
</dbReference>
<evidence type="ECO:0000256" key="2">
    <source>
        <dbReference type="ARBA" id="ARBA00022485"/>
    </source>
</evidence>
<evidence type="ECO:0000256" key="11">
    <source>
        <dbReference type="ARBA" id="ARBA00044632"/>
    </source>
</evidence>
<keyword evidence="10 12" id="KW-0326">Glycosidase</keyword>
<comment type="caution">
    <text evidence="12">Lacks conserved residue(s) required for the propagation of feature annotation.</text>
</comment>
<dbReference type="InterPro" id="IPR041489">
    <property type="entry name" value="PDZ_6"/>
</dbReference>
<feature type="region of interest" description="Disordered" evidence="13">
    <location>
        <begin position="459"/>
        <end position="489"/>
    </location>
</feature>
<comment type="caution">
    <text evidence="15">The sequence shown here is derived from an EMBL/GenBank/DDBJ whole genome shotgun (WGS) entry which is preliminary data.</text>
</comment>
<dbReference type="SUPFAM" id="SSF48150">
    <property type="entry name" value="DNA-glycosylase"/>
    <property type="match status" value="1"/>
</dbReference>
<keyword evidence="2" id="KW-0004">4Fe-4S</keyword>
<dbReference type="GO" id="GO:0140078">
    <property type="term" value="F:class I DNA-(apurinic or apyrimidinic site) endonuclease activity"/>
    <property type="evidence" value="ECO:0007669"/>
    <property type="project" value="UniProtKB-EC"/>
</dbReference>
<dbReference type="SUPFAM" id="SSF50156">
    <property type="entry name" value="PDZ domain-like"/>
    <property type="match status" value="2"/>
</dbReference>
<evidence type="ECO:0000313" key="16">
    <source>
        <dbReference type="Proteomes" id="UP001311232"/>
    </source>
</evidence>
<dbReference type="InterPro" id="IPR030841">
    <property type="entry name" value="NTH1"/>
</dbReference>
<dbReference type="Gene3D" id="1.10.340.30">
    <property type="entry name" value="Hypothetical protein, domain 2"/>
    <property type="match status" value="1"/>
</dbReference>
<dbReference type="AlphaFoldDB" id="A0AAV9R282"/>
<dbReference type="CDD" id="cd06768">
    <property type="entry name" value="PDZ_NHERF-like"/>
    <property type="match status" value="2"/>
</dbReference>
<evidence type="ECO:0000256" key="10">
    <source>
        <dbReference type="ARBA" id="ARBA00023295"/>
    </source>
</evidence>
<keyword evidence="7" id="KW-0411">Iron-sulfur</keyword>
<dbReference type="GO" id="GO:0051539">
    <property type="term" value="F:4 iron, 4 sulfur cluster binding"/>
    <property type="evidence" value="ECO:0007669"/>
    <property type="project" value="UniProtKB-KW"/>
</dbReference>
<feature type="domain" description="PDZ" evidence="14">
    <location>
        <begin position="498"/>
        <end position="578"/>
    </location>
</feature>
<dbReference type="PANTHER" id="PTHR43286">
    <property type="entry name" value="ENDONUCLEASE III-LIKE PROTEIN 1"/>
    <property type="match status" value="1"/>
</dbReference>
<dbReference type="GO" id="GO:0006289">
    <property type="term" value="P:nucleotide-excision repair"/>
    <property type="evidence" value="ECO:0007669"/>
    <property type="project" value="TreeGrafter"/>
</dbReference>
<dbReference type="CDD" id="cd00056">
    <property type="entry name" value="ENDO3c"/>
    <property type="match status" value="1"/>
</dbReference>
<keyword evidence="4 12" id="KW-0227">DNA damage</keyword>
<feature type="compositionally biased region" description="Low complexity" evidence="13">
    <location>
        <begin position="642"/>
        <end position="668"/>
    </location>
</feature>
<organism evidence="15 16">
    <name type="scientific">Crenichthys baileyi</name>
    <name type="common">White River springfish</name>
    <dbReference type="NCBI Taxonomy" id="28760"/>
    <lineage>
        <taxon>Eukaryota</taxon>
        <taxon>Metazoa</taxon>
        <taxon>Chordata</taxon>
        <taxon>Craniata</taxon>
        <taxon>Vertebrata</taxon>
        <taxon>Euteleostomi</taxon>
        <taxon>Actinopterygii</taxon>
        <taxon>Neopterygii</taxon>
        <taxon>Teleostei</taxon>
        <taxon>Neoteleostei</taxon>
        <taxon>Acanthomorphata</taxon>
        <taxon>Ovalentaria</taxon>
        <taxon>Atherinomorphae</taxon>
        <taxon>Cyprinodontiformes</taxon>
        <taxon>Goodeidae</taxon>
        <taxon>Crenichthys</taxon>
    </lineage>
</organism>
<dbReference type="Pfam" id="PF00595">
    <property type="entry name" value="PDZ"/>
    <property type="match status" value="1"/>
</dbReference>
<evidence type="ECO:0000259" key="14">
    <source>
        <dbReference type="PROSITE" id="PS50106"/>
    </source>
</evidence>
<dbReference type="InterPro" id="IPR011257">
    <property type="entry name" value="DNA_glycosylase"/>
</dbReference>
<dbReference type="EC" id="4.2.99.18" evidence="12"/>
<dbReference type="SMART" id="SM00228">
    <property type="entry name" value="PDZ"/>
    <property type="match status" value="2"/>
</dbReference>
<protein>
    <recommendedName>
        <fullName evidence="12">Endonuclease III-like protein 1</fullName>
        <ecNumber evidence="12">3.2.2.-</ecNumber>
        <ecNumber evidence="12">4.2.99.18</ecNumber>
    </recommendedName>
    <alternativeName>
        <fullName evidence="12">Bifunctional DNA N-glycosylase/DNA-(apurinic or apyrimidinic site) lyase</fullName>
        <shortName evidence="12">DNA glycosylase/AP lyase</shortName>
    </alternativeName>
</protein>
<dbReference type="InterPro" id="IPR036034">
    <property type="entry name" value="PDZ_sf"/>
</dbReference>
<dbReference type="InterPro" id="IPR003265">
    <property type="entry name" value="HhH-GPD_domain"/>
</dbReference>
<evidence type="ECO:0000313" key="15">
    <source>
        <dbReference type="EMBL" id="KAK5602405.1"/>
    </source>
</evidence>
<feature type="compositionally biased region" description="Pro residues" evidence="13">
    <location>
        <begin position="423"/>
        <end position="433"/>
    </location>
</feature>
<feature type="domain" description="PDZ" evidence="14">
    <location>
        <begin position="313"/>
        <end position="397"/>
    </location>
</feature>
<dbReference type="EC" id="3.2.2.-" evidence="12"/>
<dbReference type="Proteomes" id="UP001311232">
    <property type="component" value="Unassembled WGS sequence"/>
</dbReference>
<feature type="region of interest" description="Disordered" evidence="13">
    <location>
        <begin position="418"/>
        <end position="442"/>
    </location>
</feature>
<dbReference type="Pfam" id="PF17820">
    <property type="entry name" value="PDZ_6"/>
    <property type="match status" value="1"/>
</dbReference>
<evidence type="ECO:0000256" key="13">
    <source>
        <dbReference type="SAM" id="MobiDB-lite"/>
    </source>
</evidence>
<dbReference type="PROSITE" id="PS01155">
    <property type="entry name" value="ENDONUCLEASE_III_2"/>
    <property type="match status" value="1"/>
</dbReference>
<dbReference type="HAMAP" id="MF_03183">
    <property type="entry name" value="Endonuclease_III_Nth"/>
    <property type="match status" value="1"/>
</dbReference>
<evidence type="ECO:0000256" key="7">
    <source>
        <dbReference type="ARBA" id="ARBA00023014"/>
    </source>
</evidence>
<evidence type="ECO:0000256" key="5">
    <source>
        <dbReference type="ARBA" id="ARBA00022801"/>
    </source>
</evidence>
<dbReference type="GO" id="GO:0046872">
    <property type="term" value="F:metal ion binding"/>
    <property type="evidence" value="ECO:0007669"/>
    <property type="project" value="UniProtKB-KW"/>
</dbReference>
<keyword evidence="12" id="KW-0539">Nucleus</keyword>
<gene>
    <name evidence="12" type="primary">NTHL1</name>
    <name evidence="15" type="ORF">CRENBAI_012496</name>
</gene>
<evidence type="ECO:0000256" key="6">
    <source>
        <dbReference type="ARBA" id="ARBA00023004"/>
    </source>
</evidence>
<keyword evidence="5 12" id="KW-0378">Hydrolase</keyword>
<dbReference type="EMBL" id="JAHHUM010002617">
    <property type="protein sequence ID" value="KAK5602405.1"/>
    <property type="molecule type" value="Genomic_DNA"/>
</dbReference>
<feature type="compositionally biased region" description="Polar residues" evidence="13">
    <location>
        <begin position="1"/>
        <end position="15"/>
    </location>
</feature>
<keyword evidence="3" id="KW-0479">Metal-binding</keyword>
<comment type="subcellular location">
    <subcellularLocation>
        <location evidence="12">Nucleus</location>
    </subcellularLocation>
    <subcellularLocation>
        <location evidence="12">Mitochondrion</location>
    </subcellularLocation>
</comment>
<keyword evidence="16" id="KW-1185">Reference proteome</keyword>
<evidence type="ECO:0000256" key="4">
    <source>
        <dbReference type="ARBA" id="ARBA00022763"/>
    </source>
</evidence>
<dbReference type="Pfam" id="PF00633">
    <property type="entry name" value="HHH"/>
    <property type="match status" value="1"/>
</dbReference>
<evidence type="ECO:0000256" key="3">
    <source>
        <dbReference type="ARBA" id="ARBA00022723"/>
    </source>
</evidence>
<evidence type="ECO:0000256" key="8">
    <source>
        <dbReference type="ARBA" id="ARBA00023204"/>
    </source>
</evidence>
<feature type="compositionally biased region" description="Polar residues" evidence="13">
    <location>
        <begin position="80"/>
        <end position="91"/>
    </location>
</feature>
<dbReference type="GO" id="GO:0006285">
    <property type="term" value="P:base-excision repair, AP site formation"/>
    <property type="evidence" value="ECO:0007669"/>
    <property type="project" value="UniProtKB-UniRule"/>
</dbReference>
<dbReference type="GO" id="GO:0005634">
    <property type="term" value="C:nucleus"/>
    <property type="evidence" value="ECO:0007669"/>
    <property type="project" value="UniProtKB-SubCell"/>
</dbReference>
<dbReference type="InterPro" id="IPR001478">
    <property type="entry name" value="PDZ"/>
</dbReference>
<keyword evidence="8 12" id="KW-0234">DNA repair</keyword>
<keyword evidence="9 12" id="KW-0456">Lyase</keyword>
<keyword evidence="12" id="KW-0496">Mitochondrion</keyword>
<dbReference type="SMART" id="SM00478">
    <property type="entry name" value="ENDO3c"/>
    <property type="match status" value="1"/>
</dbReference>
<evidence type="ECO:0000256" key="12">
    <source>
        <dbReference type="HAMAP-Rule" id="MF_03183"/>
    </source>
</evidence>
<dbReference type="PANTHER" id="PTHR43286:SF1">
    <property type="entry name" value="ENDONUCLEASE III-LIKE PROTEIN 1"/>
    <property type="match status" value="1"/>
</dbReference>
<accession>A0AAV9R282</accession>
<dbReference type="Pfam" id="PF09007">
    <property type="entry name" value="EBP50_C"/>
    <property type="match status" value="1"/>
</dbReference>
<reference evidence="15 16" key="1">
    <citation type="submission" date="2021-06" db="EMBL/GenBank/DDBJ databases">
        <authorList>
            <person name="Palmer J.M."/>
        </authorList>
    </citation>
    <scope>NUCLEOTIDE SEQUENCE [LARGE SCALE GENOMIC DNA]</scope>
    <source>
        <strain evidence="15 16">MEX-2019</strain>
        <tissue evidence="15">Muscle</tissue>
    </source>
</reference>
<comment type="catalytic activity">
    <reaction evidence="11 12">
        <text>2'-deoxyribonucleotide-(2'-deoxyribose 5'-phosphate)-2'-deoxyribonucleotide-DNA = a 3'-end 2'-deoxyribonucleotide-(2,3-dehydro-2,3-deoxyribose 5'-phosphate)-DNA + a 5'-end 5'-phospho-2'-deoxyribonucleoside-DNA + H(+)</text>
        <dbReference type="Rhea" id="RHEA:66592"/>
        <dbReference type="Rhea" id="RHEA-COMP:13180"/>
        <dbReference type="Rhea" id="RHEA-COMP:16897"/>
        <dbReference type="Rhea" id="RHEA-COMP:17067"/>
        <dbReference type="ChEBI" id="CHEBI:15378"/>
        <dbReference type="ChEBI" id="CHEBI:136412"/>
        <dbReference type="ChEBI" id="CHEBI:157695"/>
        <dbReference type="ChEBI" id="CHEBI:167181"/>
        <dbReference type="EC" id="4.2.99.18"/>
    </reaction>
</comment>